<keyword evidence="3" id="KW-1185">Reference proteome</keyword>
<dbReference type="EMBL" id="JAYGJQ010000003">
    <property type="protein sequence ID" value="MEA9358116.1"/>
    <property type="molecule type" value="Genomic_DNA"/>
</dbReference>
<feature type="chain" id="PRO_5045529948" description="Lipocalin-like domain-containing protein" evidence="1">
    <location>
        <begin position="19"/>
        <end position="217"/>
    </location>
</feature>
<organism evidence="2 3">
    <name type="scientific">Bacteriovorax antarcticus</name>
    <dbReference type="NCBI Taxonomy" id="3088717"/>
    <lineage>
        <taxon>Bacteria</taxon>
        <taxon>Pseudomonadati</taxon>
        <taxon>Bdellovibrionota</taxon>
        <taxon>Bacteriovoracia</taxon>
        <taxon>Bacteriovoracales</taxon>
        <taxon>Bacteriovoracaceae</taxon>
        <taxon>Bacteriovorax</taxon>
    </lineage>
</organism>
<evidence type="ECO:0000313" key="2">
    <source>
        <dbReference type="EMBL" id="MEA9358116.1"/>
    </source>
</evidence>
<evidence type="ECO:0000313" key="3">
    <source>
        <dbReference type="Proteomes" id="UP001302274"/>
    </source>
</evidence>
<proteinExistence type="predicted"/>
<name>A0ABU5VYJ8_9BACT</name>
<dbReference type="RefSeq" id="WP_323578389.1">
    <property type="nucleotide sequence ID" value="NZ_JAYGJQ010000003.1"/>
</dbReference>
<keyword evidence="1" id="KW-0732">Signal</keyword>
<reference evidence="2 3" key="1">
    <citation type="submission" date="2023-11" db="EMBL/GenBank/DDBJ databases">
        <title>A Novel Polar Bacteriovorax (B. antarcticus) Isolated from the Biocrust in Antarctica.</title>
        <authorList>
            <person name="Mun W."/>
            <person name="Choi S.Y."/>
            <person name="Mitchell R.J."/>
        </authorList>
    </citation>
    <scope>NUCLEOTIDE SEQUENCE [LARGE SCALE GENOMIC DNA]</scope>
    <source>
        <strain evidence="2 3">PP10</strain>
    </source>
</reference>
<comment type="caution">
    <text evidence="2">The sequence shown here is derived from an EMBL/GenBank/DDBJ whole genome shotgun (WGS) entry which is preliminary data.</text>
</comment>
<dbReference type="Proteomes" id="UP001302274">
    <property type="component" value="Unassembled WGS sequence"/>
</dbReference>
<sequence>MKSLLALTLAVTSFTTFAFDRSTTLDLTNVYGNNNAGLYDVIVEFAPKTTLSESSLTEELVYDDGYVNCKTSASFDIGEMRLTLITKKDGYTKSYTKKVVATVTQTSPSEKCIATLETLSGAQVTYSSLGINSITLPVKAPLNYKKVEANLAPFSGFLRLNTEIKTVNGKLVVNPSDLLTEANVLELNANHANLSYYVQATGEAGSLSLASGLAPLE</sequence>
<gene>
    <name evidence="2" type="ORF">SHI21_17920</name>
</gene>
<accession>A0ABU5VYJ8</accession>
<protein>
    <recommendedName>
        <fullName evidence="4">Lipocalin-like domain-containing protein</fullName>
    </recommendedName>
</protein>
<evidence type="ECO:0000256" key="1">
    <source>
        <dbReference type="SAM" id="SignalP"/>
    </source>
</evidence>
<feature type="signal peptide" evidence="1">
    <location>
        <begin position="1"/>
        <end position="18"/>
    </location>
</feature>
<evidence type="ECO:0008006" key="4">
    <source>
        <dbReference type="Google" id="ProtNLM"/>
    </source>
</evidence>